<dbReference type="Proteomes" id="UP000503129">
    <property type="component" value="Chromosome"/>
</dbReference>
<dbReference type="KEGG" id="bsen:DP114_21175"/>
<dbReference type="EMBL" id="CP030118">
    <property type="protein sequence ID" value="QDL10070.1"/>
    <property type="molecule type" value="Genomic_DNA"/>
</dbReference>
<reference evidence="2 3" key="1">
    <citation type="submission" date="2018-06" db="EMBL/GenBank/DDBJ databases">
        <title>Comparative genomics of Brasilonema spp. strains.</title>
        <authorList>
            <person name="Alvarenga D.O."/>
            <person name="Fiore M.F."/>
            <person name="Varani A.M."/>
        </authorList>
    </citation>
    <scope>NUCLEOTIDE SEQUENCE [LARGE SCALE GENOMIC DNA]</scope>
    <source>
        <strain evidence="2 3">CENA114</strain>
    </source>
</reference>
<name>A0A856MIQ4_9CYAN</name>
<organism evidence="2 3">
    <name type="scientific">Brasilonema sennae CENA114</name>
    <dbReference type="NCBI Taxonomy" id="415709"/>
    <lineage>
        <taxon>Bacteria</taxon>
        <taxon>Bacillati</taxon>
        <taxon>Cyanobacteriota</taxon>
        <taxon>Cyanophyceae</taxon>
        <taxon>Nostocales</taxon>
        <taxon>Scytonemataceae</taxon>
        <taxon>Brasilonema</taxon>
        <taxon>Bromeliae group (in: Brasilonema)</taxon>
    </lineage>
</organism>
<protein>
    <submittedName>
        <fullName evidence="2">Uncharacterized protein</fullName>
    </submittedName>
</protein>
<evidence type="ECO:0000256" key="1">
    <source>
        <dbReference type="SAM" id="MobiDB-lite"/>
    </source>
</evidence>
<proteinExistence type="predicted"/>
<evidence type="ECO:0000313" key="2">
    <source>
        <dbReference type="EMBL" id="QDL10070.1"/>
    </source>
</evidence>
<keyword evidence="3" id="KW-1185">Reference proteome</keyword>
<feature type="region of interest" description="Disordered" evidence="1">
    <location>
        <begin position="46"/>
        <end position="67"/>
    </location>
</feature>
<gene>
    <name evidence="2" type="ORF">DP114_21175</name>
</gene>
<feature type="compositionally biased region" description="Basic residues" evidence="1">
    <location>
        <begin position="54"/>
        <end position="67"/>
    </location>
</feature>
<evidence type="ECO:0000313" key="3">
    <source>
        <dbReference type="Proteomes" id="UP000503129"/>
    </source>
</evidence>
<accession>A0A856MIQ4</accession>
<dbReference type="AlphaFoldDB" id="A0A856MIQ4"/>
<sequence length="67" mass="7607">MDAKHTKSAKKQSVWRVARLTEFRAEAAGQGRGQERMVRAPQKAAELAQGCRRAPGRLQRRRHGIVR</sequence>